<organism evidence="1 2">
    <name type="scientific">Euzebya pacifica</name>
    <dbReference type="NCBI Taxonomy" id="1608957"/>
    <lineage>
        <taxon>Bacteria</taxon>
        <taxon>Bacillati</taxon>
        <taxon>Actinomycetota</taxon>
        <taxon>Nitriliruptoria</taxon>
        <taxon>Euzebyales</taxon>
    </lineage>
</organism>
<evidence type="ECO:0000313" key="1">
    <source>
        <dbReference type="EMBL" id="AXV10055.1"/>
    </source>
</evidence>
<dbReference type="AlphaFoldDB" id="A0A346Y6F8"/>
<dbReference type="KEGG" id="euz:DVS28_b0285"/>
<name>A0A346Y6F8_9ACTN</name>
<protein>
    <recommendedName>
        <fullName evidence="3">Homeodomain-like domain-containing protein</fullName>
    </recommendedName>
</protein>
<geneLocation type="plasmid" evidence="2">
    <name>pedy32-46i</name>
</geneLocation>
<dbReference type="EMBL" id="CP031166">
    <property type="protein sequence ID" value="AXV10055.1"/>
    <property type="molecule type" value="Genomic_DNA"/>
</dbReference>
<gene>
    <name evidence="1" type="ORF">DVS28_b0285</name>
</gene>
<proteinExistence type="predicted"/>
<evidence type="ECO:0008006" key="3">
    <source>
        <dbReference type="Google" id="ProtNLM"/>
    </source>
</evidence>
<keyword evidence="2" id="KW-1185">Reference proteome</keyword>
<sequence>MERRRRARELLADGDWMYTQVSEGRTARQIAVRLGVSAGAVNSWLRRHDLVIDVS</sequence>
<accession>A0A346Y6F8</accession>
<keyword evidence="1" id="KW-0614">Plasmid</keyword>
<dbReference type="Proteomes" id="UP000264006">
    <property type="component" value="Plasmid pEDY32-46I"/>
</dbReference>
<evidence type="ECO:0000313" key="2">
    <source>
        <dbReference type="Proteomes" id="UP000264006"/>
    </source>
</evidence>
<reference evidence="1 2" key="1">
    <citation type="submission" date="2018-09" db="EMBL/GenBank/DDBJ databases">
        <title>Complete genome sequence of Euzebya sp. DY32-46 isolated from seawater of Pacific Ocean.</title>
        <authorList>
            <person name="Xu L."/>
            <person name="Wu Y.-H."/>
            <person name="Xu X.-W."/>
        </authorList>
    </citation>
    <scope>NUCLEOTIDE SEQUENCE [LARGE SCALE GENOMIC DNA]</scope>
    <source>
        <strain evidence="1 2">DY32-46</strain>
        <plasmid evidence="2">pedy32-46i</plasmid>
    </source>
</reference>